<organism evidence="3 4">
    <name type="scientific">Gordonia iterans</name>
    <dbReference type="NCBI Taxonomy" id="1004901"/>
    <lineage>
        <taxon>Bacteria</taxon>
        <taxon>Bacillati</taxon>
        <taxon>Actinomycetota</taxon>
        <taxon>Actinomycetes</taxon>
        <taxon>Mycobacteriales</taxon>
        <taxon>Gordoniaceae</taxon>
        <taxon>Gordonia</taxon>
    </lineage>
</organism>
<gene>
    <name evidence="3" type="ORF">C6V83_03990</name>
</gene>
<sequence>MANALAVPGTAFISHDLRALPLGYVVRQTRTVIGDADQFAIEGVPLEHGCATCTLRYDLLPMLRTLHRTDGVERIVVVLDPAFEPEPVVAEILGTLVETDDLPEGVAGDDVVVRATVTAVDGAAWLNDATGDLTLCEAGLSEVEDERTLAQVAVAQARFADVLVAECSGDPDDRYEQARLCAALRRINPAAIQTVLHPGDPFGPRELLVSLAATRPESRRGRLHTAFDPLLDGCPPLESDCGIAVVTFEADRAFHPERLHDAIDVLLDGVITARGRLWLTSSPDDVLWLESAGGSLGVSRVARWIAARGEDELSSVTPEVRAMASLRWDDEHGDRHSSIVAVTHRAEPAEIEQALRDALLTDDELARGADYLAALPSPFGDIHLDPCDSSSPSKASSSPSEASSSPSTVEGVARDLAADSINSEETTR</sequence>
<dbReference type="InterPro" id="IPR003495">
    <property type="entry name" value="CobW/HypB/UreG_nucleotide-bd"/>
</dbReference>
<protein>
    <submittedName>
        <fullName evidence="3">Cobalamin biosynthesis protein CobW</fullName>
    </submittedName>
</protein>
<evidence type="ECO:0000313" key="3">
    <source>
        <dbReference type="EMBL" id="AVM01998.1"/>
    </source>
</evidence>
<evidence type="ECO:0000313" key="4">
    <source>
        <dbReference type="Proteomes" id="UP000239814"/>
    </source>
</evidence>
<dbReference type="AlphaFoldDB" id="A0A2S0KJX7"/>
<evidence type="ECO:0000259" key="2">
    <source>
        <dbReference type="SMART" id="SM00833"/>
    </source>
</evidence>
<dbReference type="InterPro" id="IPR051927">
    <property type="entry name" value="Zn_Chap_cDPG_Synth"/>
</dbReference>
<dbReference type="InterPro" id="IPR027417">
    <property type="entry name" value="P-loop_NTPase"/>
</dbReference>
<feature type="region of interest" description="Disordered" evidence="1">
    <location>
        <begin position="383"/>
        <end position="428"/>
    </location>
</feature>
<dbReference type="NCBIfam" id="NF047431">
    <property type="entry name" value="hiber_recruit"/>
    <property type="match status" value="1"/>
</dbReference>
<keyword evidence="4" id="KW-1185">Reference proteome</keyword>
<dbReference type="Proteomes" id="UP000239814">
    <property type="component" value="Chromosome"/>
</dbReference>
<dbReference type="SMART" id="SM00833">
    <property type="entry name" value="CobW_C"/>
    <property type="match status" value="1"/>
</dbReference>
<dbReference type="KEGG" id="git:C6V83_03990"/>
<accession>A0A2S0KJX7</accession>
<dbReference type="PANTHER" id="PTHR43603:SF1">
    <property type="entry name" value="ZINC-REGULATED GTPASE METALLOPROTEIN ACTIVATOR 1"/>
    <property type="match status" value="1"/>
</dbReference>
<feature type="domain" description="CobW C-terminal" evidence="2">
    <location>
        <begin position="243"/>
        <end position="359"/>
    </location>
</feature>
<dbReference type="InterPro" id="IPR011629">
    <property type="entry name" value="CobW-like_C"/>
</dbReference>
<dbReference type="EMBL" id="CP027433">
    <property type="protein sequence ID" value="AVM01998.1"/>
    <property type="molecule type" value="Genomic_DNA"/>
</dbReference>
<dbReference type="Pfam" id="PF02492">
    <property type="entry name" value="cobW"/>
    <property type="match status" value="1"/>
</dbReference>
<evidence type="ECO:0000256" key="1">
    <source>
        <dbReference type="SAM" id="MobiDB-lite"/>
    </source>
</evidence>
<dbReference type="SUPFAM" id="SSF90002">
    <property type="entry name" value="Hypothetical protein YjiA, C-terminal domain"/>
    <property type="match status" value="1"/>
</dbReference>
<name>A0A2S0KJX7_9ACTN</name>
<reference evidence="3 4" key="1">
    <citation type="submission" date="2018-03" db="EMBL/GenBank/DDBJ databases">
        <title>Characteristics and genome of n-alkane degrading marine bacteria Gordonia iterans isolated from crude oil contaminated in Tae-an, South Korea.</title>
        <authorList>
            <person name="Lee S.-S."/>
            <person name="Kim H."/>
        </authorList>
    </citation>
    <scope>NUCLEOTIDE SEQUENCE [LARGE SCALE GENOMIC DNA]</scope>
    <source>
        <strain evidence="3 4">Co17</strain>
    </source>
</reference>
<dbReference type="Pfam" id="PF07683">
    <property type="entry name" value="CobW_C"/>
    <property type="match status" value="1"/>
</dbReference>
<dbReference type="Gene3D" id="3.40.50.300">
    <property type="entry name" value="P-loop containing nucleotide triphosphate hydrolases"/>
    <property type="match status" value="1"/>
</dbReference>
<proteinExistence type="predicted"/>
<dbReference type="OrthoDB" id="9808822at2"/>
<dbReference type="PANTHER" id="PTHR43603">
    <property type="entry name" value="COBW DOMAIN-CONTAINING PROTEIN DDB_G0274527"/>
    <property type="match status" value="1"/>
</dbReference>
<feature type="compositionally biased region" description="Low complexity" evidence="1">
    <location>
        <begin position="389"/>
        <end position="407"/>
    </location>
</feature>